<gene>
    <name evidence="1" type="ORF">CYNAS_LOCUS4188</name>
</gene>
<proteinExistence type="predicted"/>
<keyword evidence="2" id="KW-1185">Reference proteome</keyword>
<dbReference type="Proteomes" id="UP001176961">
    <property type="component" value="Unassembled WGS sequence"/>
</dbReference>
<dbReference type="AlphaFoldDB" id="A0AA36DS58"/>
<dbReference type="EMBL" id="CATQJL010000017">
    <property type="protein sequence ID" value="CAJ0592205.1"/>
    <property type="molecule type" value="Genomic_DNA"/>
</dbReference>
<name>A0AA36DS58_CYLNA</name>
<sequence length="303" mass="34612">MAGSYNYVTHQASNGNTANSNINKWIADGLNSALVNIKNNDREEITYDNHEDNWKTASSALGKHQYVDYNEEKDEFVSKQGFGLTAKDESKAWAVGDGSEVESEPSNENNSYYYSERSRIYRDFEVQLQWLDPTNVAHVDILEKEDDVYKEDYQRYSLPVTSPLNRYAGEIEMKLVFTMVDYENQKKYKLESDTICVEIATIKDYYAVMPDESFSYIDDKVSELKAIADQMNADAQVFMETKADNITLNQTTNELQLTALDKKIGDPVVIDLIDEADKELDELDGKVDGVIDLDDIDWENVNL</sequence>
<evidence type="ECO:0000313" key="1">
    <source>
        <dbReference type="EMBL" id="CAJ0592205.1"/>
    </source>
</evidence>
<comment type="caution">
    <text evidence="1">The sequence shown here is derived from an EMBL/GenBank/DDBJ whole genome shotgun (WGS) entry which is preliminary data.</text>
</comment>
<protein>
    <submittedName>
        <fullName evidence="1">Uncharacterized protein</fullName>
    </submittedName>
</protein>
<organism evidence="1 2">
    <name type="scientific">Cylicocyclus nassatus</name>
    <name type="common">Nematode worm</name>
    <dbReference type="NCBI Taxonomy" id="53992"/>
    <lineage>
        <taxon>Eukaryota</taxon>
        <taxon>Metazoa</taxon>
        <taxon>Ecdysozoa</taxon>
        <taxon>Nematoda</taxon>
        <taxon>Chromadorea</taxon>
        <taxon>Rhabditida</taxon>
        <taxon>Rhabditina</taxon>
        <taxon>Rhabditomorpha</taxon>
        <taxon>Strongyloidea</taxon>
        <taxon>Strongylidae</taxon>
        <taxon>Cylicocyclus</taxon>
    </lineage>
</organism>
<evidence type="ECO:0000313" key="2">
    <source>
        <dbReference type="Proteomes" id="UP001176961"/>
    </source>
</evidence>
<accession>A0AA36DS58</accession>
<reference evidence="1" key="1">
    <citation type="submission" date="2023-07" db="EMBL/GenBank/DDBJ databases">
        <authorList>
            <consortium name="CYATHOMIX"/>
        </authorList>
    </citation>
    <scope>NUCLEOTIDE SEQUENCE</scope>
    <source>
        <strain evidence="1">N/A</strain>
    </source>
</reference>
<dbReference type="PROSITE" id="PS00039">
    <property type="entry name" value="DEAD_ATP_HELICASE"/>
    <property type="match status" value="1"/>
</dbReference>
<dbReference type="InterPro" id="IPR000629">
    <property type="entry name" value="RNA-helicase_DEAD-box_CS"/>
</dbReference>